<feature type="region of interest" description="Disordered" evidence="1">
    <location>
        <begin position="1"/>
        <end position="39"/>
    </location>
</feature>
<feature type="transmembrane region" description="Helical" evidence="2">
    <location>
        <begin position="159"/>
        <end position="179"/>
    </location>
</feature>
<reference evidence="3" key="1">
    <citation type="submission" date="2020-05" db="EMBL/GenBank/DDBJ databases">
        <authorList>
            <person name="Chiriac C."/>
            <person name="Salcher M."/>
            <person name="Ghai R."/>
            <person name="Kavagutti S V."/>
        </authorList>
    </citation>
    <scope>NUCLEOTIDE SEQUENCE</scope>
</reference>
<feature type="transmembrane region" description="Helical" evidence="2">
    <location>
        <begin position="126"/>
        <end position="147"/>
    </location>
</feature>
<gene>
    <name evidence="3" type="ORF">UFOPK1939_00265</name>
</gene>
<keyword evidence="2" id="KW-0812">Transmembrane</keyword>
<proteinExistence type="predicted"/>
<keyword evidence="2" id="KW-0472">Membrane</keyword>
<dbReference type="AlphaFoldDB" id="A0A6J6HSL8"/>
<accession>A0A6J6HSL8</accession>
<feature type="region of interest" description="Disordered" evidence="1">
    <location>
        <begin position="194"/>
        <end position="213"/>
    </location>
</feature>
<sequence>MGQSLVPAPSLTDSVLNPGSSIPRADTEDSPHNGLVNEPTIDDLEVELTQTLGRWAISSMAMGAVVKLVGEVAESPFLKGFAGQQLSWGAIDGAIAGFGTWRRQQSIDQHLTDEQAQEKSDKLKKLLVINTALDVGYVAAGIATMIAAGPLSRRTGKPATHWLGLGAGVAVQGGFLWALDATFARRISQTPAARTNPWHDASHSHSHSDNHNG</sequence>
<feature type="compositionally biased region" description="Polar residues" evidence="1">
    <location>
        <begin position="11"/>
        <end position="20"/>
    </location>
</feature>
<protein>
    <submittedName>
        <fullName evidence="3">Unannotated protein</fullName>
    </submittedName>
</protein>
<dbReference type="EMBL" id="CAEZVF010000023">
    <property type="protein sequence ID" value="CAB4616882.1"/>
    <property type="molecule type" value="Genomic_DNA"/>
</dbReference>
<name>A0A6J6HSL8_9ZZZZ</name>
<dbReference type="InterPro" id="IPR054261">
    <property type="entry name" value="DUF6992"/>
</dbReference>
<organism evidence="3">
    <name type="scientific">freshwater metagenome</name>
    <dbReference type="NCBI Taxonomy" id="449393"/>
    <lineage>
        <taxon>unclassified sequences</taxon>
        <taxon>metagenomes</taxon>
        <taxon>ecological metagenomes</taxon>
    </lineage>
</organism>
<keyword evidence="2" id="KW-1133">Transmembrane helix</keyword>
<evidence type="ECO:0000313" key="3">
    <source>
        <dbReference type="EMBL" id="CAB4616882.1"/>
    </source>
</evidence>
<dbReference type="Pfam" id="PF22503">
    <property type="entry name" value="DUF6992"/>
    <property type="match status" value="1"/>
</dbReference>
<evidence type="ECO:0000256" key="1">
    <source>
        <dbReference type="SAM" id="MobiDB-lite"/>
    </source>
</evidence>
<evidence type="ECO:0000256" key="2">
    <source>
        <dbReference type="SAM" id="Phobius"/>
    </source>
</evidence>
<feature type="compositionally biased region" description="Basic and acidic residues" evidence="1">
    <location>
        <begin position="200"/>
        <end position="213"/>
    </location>
</feature>